<organism evidence="1">
    <name type="scientific">Kwoniella bestiolae CBS 10118</name>
    <dbReference type="NCBI Taxonomy" id="1296100"/>
    <lineage>
        <taxon>Eukaryota</taxon>
        <taxon>Fungi</taxon>
        <taxon>Dikarya</taxon>
        <taxon>Basidiomycota</taxon>
        <taxon>Agaricomycotina</taxon>
        <taxon>Tremellomycetes</taxon>
        <taxon>Tremellales</taxon>
        <taxon>Cryptococcaceae</taxon>
        <taxon>Kwoniella</taxon>
    </lineage>
</organism>
<protein>
    <submittedName>
        <fullName evidence="1">Uncharacterized protein</fullName>
    </submittedName>
</protein>
<sequence length="104" mass="11193">MPDVAAKGESCTGVWTVESRDVEVPGVLRENDYNASSGTFQQRPLLECPSNHKKSIPSVQYQQSSRAEARFAELDVACSWSLSSSENSSQIEQVVGEAGLVGTS</sequence>
<dbReference type="AlphaFoldDB" id="A0A1B9G9L5"/>
<dbReference type="EMBL" id="KI894019">
    <property type="protein sequence ID" value="OCF27670.1"/>
    <property type="molecule type" value="Genomic_DNA"/>
</dbReference>
<dbReference type="VEuPathDB" id="FungiDB:I302_02514"/>
<reference evidence="1" key="2">
    <citation type="submission" date="2014-01" db="EMBL/GenBank/DDBJ databases">
        <title>Evolution of pathogenesis and genome organization in the Tremellales.</title>
        <authorList>
            <person name="Cuomo C."/>
            <person name="Litvintseva A."/>
            <person name="Heitman J."/>
            <person name="Chen Y."/>
            <person name="Sun S."/>
            <person name="Springer D."/>
            <person name="Dromer F."/>
            <person name="Young S."/>
            <person name="Zeng Q."/>
            <person name="Chapman S."/>
            <person name="Gujja S."/>
            <person name="Saif S."/>
            <person name="Birren B."/>
        </authorList>
    </citation>
    <scope>NUCLEOTIDE SEQUENCE</scope>
    <source>
        <strain evidence="1">CBS 10118</strain>
    </source>
</reference>
<proteinExistence type="predicted"/>
<gene>
    <name evidence="1" type="ORF">I302_02514</name>
</gene>
<reference evidence="1" key="1">
    <citation type="submission" date="2013-07" db="EMBL/GenBank/DDBJ databases">
        <title>The Genome Sequence of Cryptococcus bestiolae CBS10118.</title>
        <authorList>
            <consortium name="The Broad Institute Genome Sequencing Platform"/>
            <person name="Cuomo C."/>
            <person name="Litvintseva A."/>
            <person name="Chen Y."/>
            <person name="Heitman J."/>
            <person name="Sun S."/>
            <person name="Springer D."/>
            <person name="Dromer F."/>
            <person name="Young S.K."/>
            <person name="Zeng Q."/>
            <person name="Gargeya S."/>
            <person name="Fitzgerald M."/>
            <person name="Abouelleil A."/>
            <person name="Alvarado L."/>
            <person name="Berlin A.M."/>
            <person name="Chapman S.B."/>
            <person name="Dewar J."/>
            <person name="Goldberg J."/>
            <person name="Griggs A."/>
            <person name="Gujja S."/>
            <person name="Hansen M."/>
            <person name="Howarth C."/>
            <person name="Imamovic A."/>
            <person name="Larimer J."/>
            <person name="McCowan C."/>
            <person name="Murphy C."/>
            <person name="Pearson M."/>
            <person name="Priest M."/>
            <person name="Roberts A."/>
            <person name="Saif S."/>
            <person name="Shea T."/>
            <person name="Sykes S."/>
            <person name="Wortman J."/>
            <person name="Nusbaum C."/>
            <person name="Birren B."/>
        </authorList>
    </citation>
    <scope>NUCLEOTIDE SEQUENCE [LARGE SCALE GENOMIC DNA]</scope>
    <source>
        <strain evidence="1">CBS 10118</strain>
    </source>
</reference>
<evidence type="ECO:0000313" key="1">
    <source>
        <dbReference type="EMBL" id="OCF27670.1"/>
    </source>
</evidence>
<name>A0A1B9G9L5_9TREE</name>
<accession>A0A1B9G9L5</accession>